<dbReference type="EMBL" id="CACVKT020004930">
    <property type="protein sequence ID" value="CAC5392203.1"/>
    <property type="molecule type" value="Genomic_DNA"/>
</dbReference>
<dbReference type="Gene3D" id="3.90.215.10">
    <property type="entry name" value="Gamma Fibrinogen, chain A, domain 1"/>
    <property type="match status" value="1"/>
</dbReference>
<keyword evidence="4" id="KW-1185">Reference proteome</keyword>
<dbReference type="Proteomes" id="UP000507470">
    <property type="component" value="Unassembled WGS sequence"/>
</dbReference>
<proteinExistence type="predicted"/>
<dbReference type="InterPro" id="IPR011010">
    <property type="entry name" value="DNA_brk_join_enz"/>
</dbReference>
<protein>
    <recommendedName>
        <fullName evidence="2">Fibrinogen C-terminal domain-containing protein</fullName>
    </recommendedName>
</protein>
<dbReference type="InterPro" id="IPR002181">
    <property type="entry name" value="Fibrinogen_a/b/g_C_dom"/>
</dbReference>
<dbReference type="Pfam" id="PF00589">
    <property type="entry name" value="Phage_integrase"/>
    <property type="match status" value="1"/>
</dbReference>
<name>A0A6J8C756_MYTCO</name>
<evidence type="ECO:0000256" key="1">
    <source>
        <dbReference type="ARBA" id="ARBA00023172"/>
    </source>
</evidence>
<keyword evidence="1" id="KW-0233">DNA recombination</keyword>
<accession>A0A6J8C756</accession>
<gene>
    <name evidence="3" type="ORF">MCOR_27153</name>
</gene>
<dbReference type="InterPro" id="IPR014716">
    <property type="entry name" value="Fibrinogen_a/b/g_C_1"/>
</dbReference>
<evidence type="ECO:0000313" key="4">
    <source>
        <dbReference type="Proteomes" id="UP000507470"/>
    </source>
</evidence>
<dbReference type="GO" id="GO:0003677">
    <property type="term" value="F:DNA binding"/>
    <property type="evidence" value="ECO:0007669"/>
    <property type="project" value="InterPro"/>
</dbReference>
<dbReference type="InterPro" id="IPR036056">
    <property type="entry name" value="Fibrinogen-like_C"/>
</dbReference>
<evidence type="ECO:0000313" key="3">
    <source>
        <dbReference type="EMBL" id="CAC5392203.1"/>
    </source>
</evidence>
<dbReference type="InterPro" id="IPR050373">
    <property type="entry name" value="Fibrinogen_C-term_domain"/>
</dbReference>
<dbReference type="InterPro" id="IPR002104">
    <property type="entry name" value="Integrase_catalytic"/>
</dbReference>
<organism evidence="3 4">
    <name type="scientific">Mytilus coruscus</name>
    <name type="common">Sea mussel</name>
    <dbReference type="NCBI Taxonomy" id="42192"/>
    <lineage>
        <taxon>Eukaryota</taxon>
        <taxon>Metazoa</taxon>
        <taxon>Spiralia</taxon>
        <taxon>Lophotrochozoa</taxon>
        <taxon>Mollusca</taxon>
        <taxon>Bivalvia</taxon>
        <taxon>Autobranchia</taxon>
        <taxon>Pteriomorphia</taxon>
        <taxon>Mytilida</taxon>
        <taxon>Mytiloidea</taxon>
        <taxon>Mytilidae</taxon>
        <taxon>Mytilinae</taxon>
        <taxon>Mytilus</taxon>
    </lineage>
</organism>
<dbReference type="Pfam" id="PF00147">
    <property type="entry name" value="Fibrinogen_C"/>
    <property type="match status" value="1"/>
</dbReference>
<dbReference type="InterPro" id="IPR013762">
    <property type="entry name" value="Integrase-like_cat_sf"/>
</dbReference>
<dbReference type="SUPFAM" id="SSF56349">
    <property type="entry name" value="DNA breaking-rejoining enzymes"/>
    <property type="match status" value="1"/>
</dbReference>
<dbReference type="OrthoDB" id="7735550at2759"/>
<feature type="domain" description="Fibrinogen C-terminal" evidence="2">
    <location>
        <begin position="43"/>
        <end position="154"/>
    </location>
</feature>
<reference evidence="3 4" key="1">
    <citation type="submission" date="2020-06" db="EMBL/GenBank/DDBJ databases">
        <authorList>
            <person name="Li R."/>
            <person name="Bekaert M."/>
        </authorList>
    </citation>
    <scope>NUCLEOTIDE SEQUENCE [LARGE SCALE GENOMIC DNA]</scope>
    <source>
        <strain evidence="4">wild</strain>
    </source>
</reference>
<sequence>MKDSVKKSNVCTSKKLTNHSGRKTAITRLLDEGMPVTAVQQHTGHKSLESINNYAKNSIKTQKKMCEILDKSNEKINRLTSSGKYRLRINLEDFSGNLAYAEYNNFLVGDASSEYKLTVSGYSGNAVYSLSYQDDSLTYHSGVGHSVQRMTIEETAQLQVGEVGGMVAVIILT</sequence>
<dbReference type="SUPFAM" id="SSF56496">
    <property type="entry name" value="Fibrinogen C-terminal domain-like"/>
    <property type="match status" value="1"/>
</dbReference>
<dbReference type="Gene3D" id="1.10.443.10">
    <property type="entry name" value="Intergrase catalytic core"/>
    <property type="match status" value="1"/>
</dbReference>
<dbReference type="SMART" id="SM00186">
    <property type="entry name" value="FBG"/>
    <property type="match status" value="1"/>
</dbReference>
<dbReference type="GO" id="GO:0005615">
    <property type="term" value="C:extracellular space"/>
    <property type="evidence" value="ECO:0007669"/>
    <property type="project" value="TreeGrafter"/>
</dbReference>
<evidence type="ECO:0000259" key="2">
    <source>
        <dbReference type="SMART" id="SM00186"/>
    </source>
</evidence>
<dbReference type="GO" id="GO:0006310">
    <property type="term" value="P:DNA recombination"/>
    <property type="evidence" value="ECO:0007669"/>
    <property type="project" value="UniProtKB-KW"/>
</dbReference>
<dbReference type="GO" id="GO:0015074">
    <property type="term" value="P:DNA integration"/>
    <property type="evidence" value="ECO:0007669"/>
    <property type="project" value="InterPro"/>
</dbReference>
<dbReference type="PANTHER" id="PTHR19143">
    <property type="entry name" value="FIBRINOGEN/TENASCIN/ANGIOPOEITIN"/>
    <property type="match status" value="1"/>
</dbReference>
<dbReference type="AlphaFoldDB" id="A0A6J8C756"/>